<dbReference type="AlphaFoldDB" id="I4EFC3"/>
<dbReference type="GO" id="GO:0009294">
    <property type="term" value="P:DNA-mediated transformation"/>
    <property type="evidence" value="ECO:0007669"/>
    <property type="project" value="InterPro"/>
</dbReference>
<dbReference type="PANTHER" id="PTHR43022:SF1">
    <property type="entry name" value="PROTEIN SMF"/>
    <property type="match status" value="1"/>
</dbReference>
<dbReference type="InterPro" id="IPR003488">
    <property type="entry name" value="DprA"/>
</dbReference>
<gene>
    <name evidence="3" type="ORF">NITHO_2270002</name>
</gene>
<protein>
    <submittedName>
        <fullName evidence="3">Rossmann fold nucleotide-binding protein involved in DNA uptake-like protein</fullName>
    </submittedName>
</protein>
<organism evidence="3 4">
    <name type="scientific">Nitrolancea hollandica Lb</name>
    <dbReference type="NCBI Taxonomy" id="1129897"/>
    <lineage>
        <taxon>Bacteria</taxon>
        <taxon>Pseudomonadati</taxon>
        <taxon>Thermomicrobiota</taxon>
        <taxon>Thermomicrobia</taxon>
        <taxon>Sphaerobacterales</taxon>
        <taxon>Sphaerobacterineae</taxon>
        <taxon>Sphaerobacteraceae</taxon>
        <taxon>Nitrolancea</taxon>
    </lineage>
</organism>
<dbReference type="Proteomes" id="UP000004221">
    <property type="component" value="Unassembled WGS sequence"/>
</dbReference>
<name>I4EFC3_9BACT</name>
<evidence type="ECO:0000256" key="1">
    <source>
        <dbReference type="ARBA" id="ARBA00006525"/>
    </source>
</evidence>
<sequence>MLSPDTQVTLLLCGRLGQPASEDAPPLTPSEYHRLTEWLESQGSRPARLLEPGGLDLLPDEAGFAVDRDRIAALLERGGSLALAVESWANRGIWVLGRGDNAYPERLRRRLGRQAPLLLYGAGNLDLLQGGGLAVAGSRDADAGAIDFTRRIAGACAGEDIPIIAGGARGVDAEAISSAIVEGGRAVGVLADSLARAITARRYRDHLRDGALTLASPFDPAAGFNVGNAMSRNKIIYALGDWSLVTACVARSGGTWAGAVENLKSRWSPLFVRAGDVMPEGNRLLIDGGGIALDPTILDQPVGLRGWLDKRSVGWSDGNRDTRSGQAPGEGILKQLPLFGDPL</sequence>
<evidence type="ECO:0000259" key="2">
    <source>
        <dbReference type="Pfam" id="PF02481"/>
    </source>
</evidence>
<dbReference type="EMBL" id="CAGS01000143">
    <property type="protein sequence ID" value="CCF83385.1"/>
    <property type="molecule type" value="Genomic_DNA"/>
</dbReference>
<proteinExistence type="inferred from homology"/>
<dbReference type="Gene3D" id="3.40.50.450">
    <property type="match status" value="1"/>
</dbReference>
<evidence type="ECO:0000313" key="3">
    <source>
        <dbReference type="EMBL" id="CCF83385.1"/>
    </source>
</evidence>
<dbReference type="InterPro" id="IPR057666">
    <property type="entry name" value="DrpA_SLOG"/>
</dbReference>
<comment type="caution">
    <text evidence="3">The sequence shown here is derived from an EMBL/GenBank/DDBJ whole genome shotgun (WGS) entry which is preliminary data.</text>
</comment>
<accession>I4EFC3</accession>
<dbReference type="PANTHER" id="PTHR43022">
    <property type="entry name" value="PROTEIN SMF"/>
    <property type="match status" value="1"/>
</dbReference>
<keyword evidence="4" id="KW-1185">Reference proteome</keyword>
<reference evidence="3 4" key="1">
    <citation type="journal article" date="2012" name="ISME J.">
        <title>Nitrification expanded: discovery, physiology and genomics of a nitrite-oxidizing bacterium from the phylum Chloroflexi.</title>
        <authorList>
            <person name="Sorokin D.Y."/>
            <person name="Lucker S."/>
            <person name="Vejmelkova D."/>
            <person name="Kostrikina N.A."/>
            <person name="Kleerebezem R."/>
            <person name="Rijpstra W.I."/>
            <person name="Damste J.S."/>
            <person name="Le Paslier D."/>
            <person name="Muyzer G."/>
            <person name="Wagner M."/>
            <person name="van Loosdrecht M.C."/>
            <person name="Daims H."/>
        </authorList>
    </citation>
    <scope>NUCLEOTIDE SEQUENCE [LARGE SCALE GENOMIC DNA]</scope>
    <source>
        <strain evidence="4">none</strain>
    </source>
</reference>
<evidence type="ECO:0000313" key="4">
    <source>
        <dbReference type="Proteomes" id="UP000004221"/>
    </source>
</evidence>
<feature type="domain" description="Smf/DprA SLOG" evidence="2">
    <location>
        <begin position="96"/>
        <end position="254"/>
    </location>
</feature>
<dbReference type="SUPFAM" id="SSF102405">
    <property type="entry name" value="MCP/YpsA-like"/>
    <property type="match status" value="1"/>
</dbReference>
<dbReference type="Pfam" id="PF02481">
    <property type="entry name" value="DNA_processg_A"/>
    <property type="match status" value="1"/>
</dbReference>
<comment type="similarity">
    <text evidence="1">Belongs to the DprA/Smf family.</text>
</comment>